<dbReference type="Proteomes" id="UP000294933">
    <property type="component" value="Unassembled WGS sequence"/>
</dbReference>
<proteinExistence type="predicted"/>
<protein>
    <submittedName>
        <fullName evidence="2">Uncharacterized protein</fullName>
    </submittedName>
</protein>
<name>A0A4Y7PED0_9AGAM</name>
<evidence type="ECO:0000256" key="1">
    <source>
        <dbReference type="SAM" id="MobiDB-lite"/>
    </source>
</evidence>
<dbReference type="VEuPathDB" id="FungiDB:BD410DRAFT_846716"/>
<feature type="region of interest" description="Disordered" evidence="1">
    <location>
        <begin position="43"/>
        <end position="70"/>
    </location>
</feature>
<accession>A0A4Y7PED0</accession>
<dbReference type="EMBL" id="ML170498">
    <property type="protein sequence ID" value="TDL13677.1"/>
    <property type="molecule type" value="Genomic_DNA"/>
</dbReference>
<evidence type="ECO:0000313" key="3">
    <source>
        <dbReference type="Proteomes" id="UP000294933"/>
    </source>
</evidence>
<keyword evidence="3" id="KW-1185">Reference proteome</keyword>
<sequence length="140" mass="15753">MGRAGSKTASSVEIYRDTPTHASLISKAKKTHRHIDAHVVAKRVRKKVTQKRDKKDAQVDPIPDEVPGDEEWFDFDDAEPIGVDATPKKKRSRLDVLMEWSHLRDLFIDEIIRLDGLGSQSSPMVCALCPKEAFATLFIV</sequence>
<gene>
    <name evidence="2" type="ORF">BD410DRAFT_846716</name>
</gene>
<organism evidence="2 3">
    <name type="scientific">Rickenella mellea</name>
    <dbReference type="NCBI Taxonomy" id="50990"/>
    <lineage>
        <taxon>Eukaryota</taxon>
        <taxon>Fungi</taxon>
        <taxon>Dikarya</taxon>
        <taxon>Basidiomycota</taxon>
        <taxon>Agaricomycotina</taxon>
        <taxon>Agaricomycetes</taxon>
        <taxon>Hymenochaetales</taxon>
        <taxon>Rickenellaceae</taxon>
        <taxon>Rickenella</taxon>
    </lineage>
</organism>
<dbReference type="AlphaFoldDB" id="A0A4Y7PED0"/>
<evidence type="ECO:0000313" key="2">
    <source>
        <dbReference type="EMBL" id="TDL13677.1"/>
    </source>
</evidence>
<reference evidence="2 3" key="1">
    <citation type="submission" date="2018-06" db="EMBL/GenBank/DDBJ databases">
        <title>A transcriptomic atlas of mushroom development highlights an independent origin of complex multicellularity.</title>
        <authorList>
            <consortium name="DOE Joint Genome Institute"/>
            <person name="Krizsan K."/>
            <person name="Almasi E."/>
            <person name="Merenyi Z."/>
            <person name="Sahu N."/>
            <person name="Viragh M."/>
            <person name="Koszo T."/>
            <person name="Mondo S."/>
            <person name="Kiss B."/>
            <person name="Balint B."/>
            <person name="Kues U."/>
            <person name="Barry K."/>
            <person name="Hegedus J.C."/>
            <person name="Henrissat B."/>
            <person name="Johnson J."/>
            <person name="Lipzen A."/>
            <person name="Ohm R."/>
            <person name="Nagy I."/>
            <person name="Pangilinan J."/>
            <person name="Yan J."/>
            <person name="Xiong Y."/>
            <person name="Grigoriev I.V."/>
            <person name="Hibbett D.S."/>
            <person name="Nagy L.G."/>
        </authorList>
    </citation>
    <scope>NUCLEOTIDE SEQUENCE [LARGE SCALE GENOMIC DNA]</scope>
    <source>
        <strain evidence="2 3">SZMC22713</strain>
    </source>
</reference>
<dbReference type="OrthoDB" id="3034762at2759"/>